<dbReference type="AlphaFoldDB" id="A0AAJ0M8J0"/>
<evidence type="ECO:0000256" key="4">
    <source>
        <dbReference type="PIRSR" id="PIRSR606710-1"/>
    </source>
</evidence>
<comment type="caution">
    <text evidence="8">The sequence shown here is derived from an EMBL/GenBank/DDBJ whole genome shotgun (WGS) entry which is preliminary data.</text>
</comment>
<accession>A0AAJ0M8J0</accession>
<dbReference type="SUPFAM" id="SSF75005">
    <property type="entry name" value="Arabinanase/levansucrase/invertase"/>
    <property type="match status" value="1"/>
</dbReference>
<reference evidence="8" key="1">
    <citation type="journal article" date="2023" name="Mol. Phylogenet. Evol.">
        <title>Genome-scale phylogeny and comparative genomics of the fungal order Sordariales.</title>
        <authorList>
            <person name="Hensen N."/>
            <person name="Bonometti L."/>
            <person name="Westerberg I."/>
            <person name="Brannstrom I.O."/>
            <person name="Guillou S."/>
            <person name="Cros-Aarteil S."/>
            <person name="Calhoun S."/>
            <person name="Haridas S."/>
            <person name="Kuo A."/>
            <person name="Mondo S."/>
            <person name="Pangilinan J."/>
            <person name="Riley R."/>
            <person name="LaButti K."/>
            <person name="Andreopoulos B."/>
            <person name="Lipzen A."/>
            <person name="Chen C."/>
            <person name="Yan M."/>
            <person name="Daum C."/>
            <person name="Ng V."/>
            <person name="Clum A."/>
            <person name="Steindorff A."/>
            <person name="Ohm R.A."/>
            <person name="Martin F."/>
            <person name="Silar P."/>
            <person name="Natvig D.O."/>
            <person name="Lalanne C."/>
            <person name="Gautier V."/>
            <person name="Ament-Velasquez S.L."/>
            <person name="Kruys A."/>
            <person name="Hutchinson M.I."/>
            <person name="Powell A.J."/>
            <person name="Barry K."/>
            <person name="Miller A.N."/>
            <person name="Grigoriev I.V."/>
            <person name="Debuchy R."/>
            <person name="Gladieux P."/>
            <person name="Hiltunen Thoren M."/>
            <person name="Johannesson H."/>
        </authorList>
    </citation>
    <scope>NUCLEOTIDE SEQUENCE</scope>
    <source>
        <strain evidence="8">CBS 955.72</strain>
    </source>
</reference>
<dbReference type="PANTHER" id="PTHR42812">
    <property type="entry name" value="BETA-XYLOSIDASE"/>
    <property type="match status" value="1"/>
</dbReference>
<feature type="site" description="Important for catalytic activity, responsible for pKa modulation of the active site Glu and correct orientation of both the proton donor and substrate" evidence="5">
    <location>
        <position position="151"/>
    </location>
</feature>
<evidence type="ECO:0000256" key="5">
    <source>
        <dbReference type="PIRSR" id="PIRSR606710-2"/>
    </source>
</evidence>
<organism evidence="8 9">
    <name type="scientific">Lasiosphaeria hispida</name>
    <dbReference type="NCBI Taxonomy" id="260671"/>
    <lineage>
        <taxon>Eukaryota</taxon>
        <taxon>Fungi</taxon>
        <taxon>Dikarya</taxon>
        <taxon>Ascomycota</taxon>
        <taxon>Pezizomycotina</taxon>
        <taxon>Sordariomycetes</taxon>
        <taxon>Sordariomycetidae</taxon>
        <taxon>Sordariales</taxon>
        <taxon>Lasiosphaeriaceae</taxon>
        <taxon>Lasiosphaeria</taxon>
    </lineage>
</organism>
<dbReference type="InterPro" id="IPR051795">
    <property type="entry name" value="Glycosyl_Hydrlase_43"/>
</dbReference>
<keyword evidence="2 6" id="KW-0378">Hydrolase</keyword>
<feature type="signal peptide" evidence="7">
    <location>
        <begin position="1"/>
        <end position="19"/>
    </location>
</feature>
<dbReference type="InterPro" id="IPR023296">
    <property type="entry name" value="Glyco_hydro_beta-prop_sf"/>
</dbReference>
<dbReference type="CDD" id="cd08999">
    <property type="entry name" value="GH43_ABN-like"/>
    <property type="match status" value="1"/>
</dbReference>
<evidence type="ECO:0000256" key="6">
    <source>
        <dbReference type="RuleBase" id="RU361187"/>
    </source>
</evidence>
<feature type="chain" id="PRO_5042568962" evidence="7">
    <location>
        <begin position="20"/>
        <end position="335"/>
    </location>
</feature>
<evidence type="ECO:0000256" key="3">
    <source>
        <dbReference type="ARBA" id="ARBA00023295"/>
    </source>
</evidence>
<dbReference type="Pfam" id="PF04616">
    <property type="entry name" value="Glyco_hydro_43"/>
    <property type="match status" value="1"/>
</dbReference>
<name>A0AAJ0M8J0_9PEZI</name>
<reference evidence="8" key="2">
    <citation type="submission" date="2023-06" db="EMBL/GenBank/DDBJ databases">
        <authorList>
            <consortium name="Lawrence Berkeley National Laboratory"/>
            <person name="Haridas S."/>
            <person name="Hensen N."/>
            <person name="Bonometti L."/>
            <person name="Westerberg I."/>
            <person name="Brannstrom I.O."/>
            <person name="Guillou S."/>
            <person name="Cros-Aarteil S."/>
            <person name="Calhoun S."/>
            <person name="Kuo A."/>
            <person name="Mondo S."/>
            <person name="Pangilinan J."/>
            <person name="Riley R."/>
            <person name="Labutti K."/>
            <person name="Andreopoulos B."/>
            <person name="Lipzen A."/>
            <person name="Chen C."/>
            <person name="Yanf M."/>
            <person name="Daum C."/>
            <person name="Ng V."/>
            <person name="Clum A."/>
            <person name="Steindorff A."/>
            <person name="Ohm R."/>
            <person name="Martin F."/>
            <person name="Silar P."/>
            <person name="Natvig D."/>
            <person name="Lalanne C."/>
            <person name="Gautier V."/>
            <person name="Ament-Velasquez S.L."/>
            <person name="Kruys A."/>
            <person name="Hutchinson M.I."/>
            <person name="Powell A.J."/>
            <person name="Barry K."/>
            <person name="Miller A.N."/>
            <person name="Grigoriev I.V."/>
            <person name="Debuchy R."/>
            <person name="Gladieux P."/>
            <person name="Thoren M.H."/>
            <person name="Johannesson H."/>
        </authorList>
    </citation>
    <scope>NUCLEOTIDE SEQUENCE</scope>
    <source>
        <strain evidence="8">CBS 955.72</strain>
    </source>
</reference>
<dbReference type="InterPro" id="IPR006710">
    <property type="entry name" value="Glyco_hydro_43"/>
</dbReference>
<keyword evidence="7" id="KW-0732">Signal</keyword>
<evidence type="ECO:0000313" key="8">
    <source>
        <dbReference type="EMBL" id="KAK3341858.1"/>
    </source>
</evidence>
<dbReference type="Gene3D" id="2.115.10.20">
    <property type="entry name" value="Glycosyl hydrolase domain, family 43"/>
    <property type="match status" value="1"/>
</dbReference>
<evidence type="ECO:0000256" key="2">
    <source>
        <dbReference type="ARBA" id="ARBA00022801"/>
    </source>
</evidence>
<sequence length="335" mass="35024">MHLSLPLLGLAAQAGLSLAAPAPTLGNLDFPDPSITWDPQTSAWYAFATQGNGHNTQAAHSPSLHGPWTFLPHIDLLPVPGPWVDAVHPDIWAPDVRYLPATDSFVLYYSGLHAASPYHCIGTATAPNITGPYTAAAEPFACPLADGGAIDASGFVDEAARARYVVYKVDGSSKGAGGPCGNGDPPGLPTPIRLQQVDFRDGVTPVGEATVILDRDPAVDGPLIEAPSLVKANGTYVLFYSSHCYNVPEYDVKYATAKEITGPYKRQPELMGKASDTFELEATGGASSVAGGGTMVLHANCPAGRCMYQTDFAVEDGLVVIADGNTAWTVHHGAA</sequence>
<gene>
    <name evidence="8" type="ORF">B0T25DRAFT_511289</name>
</gene>
<dbReference type="GO" id="GO:0005975">
    <property type="term" value="P:carbohydrate metabolic process"/>
    <property type="evidence" value="ECO:0007669"/>
    <property type="project" value="InterPro"/>
</dbReference>
<feature type="active site" description="Proton donor" evidence="4">
    <location>
        <position position="225"/>
    </location>
</feature>
<comment type="similarity">
    <text evidence="1 6">Belongs to the glycosyl hydrolase 43 family.</text>
</comment>
<evidence type="ECO:0000256" key="7">
    <source>
        <dbReference type="SAM" id="SignalP"/>
    </source>
</evidence>
<dbReference type="Proteomes" id="UP001275084">
    <property type="component" value="Unassembled WGS sequence"/>
</dbReference>
<dbReference type="PANTHER" id="PTHR42812:SF5">
    <property type="entry name" value="ENDO-ARABINASE"/>
    <property type="match status" value="1"/>
</dbReference>
<keyword evidence="3 6" id="KW-0326">Glycosidase</keyword>
<protein>
    <submittedName>
        <fullName evidence="8">Glycosyl hydrolase</fullName>
    </submittedName>
</protein>
<dbReference type="GO" id="GO:0004553">
    <property type="term" value="F:hydrolase activity, hydrolyzing O-glycosyl compounds"/>
    <property type="evidence" value="ECO:0007669"/>
    <property type="project" value="InterPro"/>
</dbReference>
<feature type="active site" description="Proton acceptor" evidence="4">
    <location>
        <position position="32"/>
    </location>
</feature>
<evidence type="ECO:0000256" key="1">
    <source>
        <dbReference type="ARBA" id="ARBA00009865"/>
    </source>
</evidence>
<evidence type="ECO:0000313" key="9">
    <source>
        <dbReference type="Proteomes" id="UP001275084"/>
    </source>
</evidence>
<proteinExistence type="inferred from homology"/>
<dbReference type="EMBL" id="JAUIQD010000008">
    <property type="protein sequence ID" value="KAK3341858.1"/>
    <property type="molecule type" value="Genomic_DNA"/>
</dbReference>
<keyword evidence="9" id="KW-1185">Reference proteome</keyword>